<dbReference type="AlphaFoldDB" id="W4VLJ7"/>
<dbReference type="Gene3D" id="3.20.20.70">
    <property type="entry name" value="Aldolase class I"/>
    <property type="match status" value="1"/>
</dbReference>
<name>W4VLJ7_9BACI</name>
<evidence type="ECO:0000259" key="2">
    <source>
        <dbReference type="Pfam" id="PF01645"/>
    </source>
</evidence>
<feature type="domain" description="Glutamate synthase" evidence="2">
    <location>
        <begin position="1"/>
        <end position="37"/>
    </location>
</feature>
<dbReference type="InterPro" id="IPR013785">
    <property type="entry name" value="Aldolase_TIM"/>
</dbReference>
<dbReference type="InterPro" id="IPR002932">
    <property type="entry name" value="Glu_synthdom"/>
</dbReference>
<reference evidence="3 4" key="1">
    <citation type="journal article" date="2014" name="Genome Announc.">
        <title>Draft Genome Sequence of the Boron-Tolerant and Moderately Halotolerant Bacterium Gracilibacillus boraciitolerans JCM 21714T.</title>
        <authorList>
            <person name="Ahmed I."/>
            <person name="Oshima K."/>
            <person name="Suda W."/>
            <person name="Kitamura K."/>
            <person name="Iida T."/>
            <person name="Ohmori Y."/>
            <person name="Fujiwara T."/>
            <person name="Hattori M."/>
            <person name="Ohkuma M."/>
        </authorList>
    </citation>
    <scope>NUCLEOTIDE SEQUENCE [LARGE SCALE GENOMIC DNA]</scope>
    <source>
        <strain evidence="3 4">JCM 21714</strain>
    </source>
</reference>
<sequence>MSYGSLGENAITALSKGLGMAGATWMNTGEGSVSPYHL</sequence>
<dbReference type="SUPFAM" id="SSF51395">
    <property type="entry name" value="FMN-linked oxidoreductases"/>
    <property type="match status" value="1"/>
</dbReference>
<accession>W4VLJ7</accession>
<dbReference type="Pfam" id="PF01645">
    <property type="entry name" value="Glu_synthase"/>
    <property type="match status" value="1"/>
</dbReference>
<dbReference type="eggNOG" id="COG0069">
    <property type="taxonomic scope" value="Bacteria"/>
</dbReference>
<evidence type="ECO:0000256" key="1">
    <source>
        <dbReference type="ARBA" id="ARBA00009716"/>
    </source>
</evidence>
<evidence type="ECO:0000313" key="3">
    <source>
        <dbReference type="EMBL" id="GAE94255.1"/>
    </source>
</evidence>
<dbReference type="Proteomes" id="UP000019102">
    <property type="component" value="Unassembled WGS sequence"/>
</dbReference>
<evidence type="ECO:0000313" key="4">
    <source>
        <dbReference type="Proteomes" id="UP000019102"/>
    </source>
</evidence>
<dbReference type="EMBL" id="BAVS01000021">
    <property type="protein sequence ID" value="GAE94255.1"/>
    <property type="molecule type" value="Genomic_DNA"/>
</dbReference>
<protein>
    <submittedName>
        <fullName evidence="3">Ferredoxin-dependent glutamate synthase</fullName>
    </submittedName>
</protein>
<comment type="caution">
    <text evidence="3">The sequence shown here is derived from an EMBL/GenBank/DDBJ whole genome shotgun (WGS) entry which is preliminary data.</text>
</comment>
<gene>
    <name evidence="3" type="ORF">JCM21714_3395</name>
</gene>
<keyword evidence="4" id="KW-1185">Reference proteome</keyword>
<organism evidence="3 4">
    <name type="scientific">Gracilibacillus boraciitolerans JCM 21714</name>
    <dbReference type="NCBI Taxonomy" id="1298598"/>
    <lineage>
        <taxon>Bacteria</taxon>
        <taxon>Bacillati</taxon>
        <taxon>Bacillota</taxon>
        <taxon>Bacilli</taxon>
        <taxon>Bacillales</taxon>
        <taxon>Bacillaceae</taxon>
        <taxon>Gracilibacillus</taxon>
    </lineage>
</organism>
<proteinExistence type="inferred from homology"/>
<dbReference type="GO" id="GO:0006537">
    <property type="term" value="P:glutamate biosynthetic process"/>
    <property type="evidence" value="ECO:0007669"/>
    <property type="project" value="InterPro"/>
</dbReference>
<dbReference type="STRING" id="1298598.JCM21714_3395"/>
<comment type="similarity">
    <text evidence="1">Belongs to the glutamate synthase family.</text>
</comment>
<dbReference type="GO" id="GO:0015930">
    <property type="term" value="F:glutamate synthase activity"/>
    <property type="evidence" value="ECO:0007669"/>
    <property type="project" value="InterPro"/>
</dbReference>